<dbReference type="KEGG" id="nta:107764862"/>
<feature type="compositionally biased region" description="Basic and acidic residues" evidence="1">
    <location>
        <begin position="10"/>
        <end position="28"/>
    </location>
</feature>
<organism evidence="2">
    <name type="scientific">Nicotiana tabacum</name>
    <name type="common">Common tobacco</name>
    <dbReference type="NCBI Taxonomy" id="4097"/>
    <lineage>
        <taxon>Eukaryota</taxon>
        <taxon>Viridiplantae</taxon>
        <taxon>Streptophyta</taxon>
        <taxon>Embryophyta</taxon>
        <taxon>Tracheophyta</taxon>
        <taxon>Spermatophyta</taxon>
        <taxon>Magnoliopsida</taxon>
        <taxon>eudicotyledons</taxon>
        <taxon>Gunneridae</taxon>
        <taxon>Pentapetalae</taxon>
        <taxon>asterids</taxon>
        <taxon>lamiids</taxon>
        <taxon>Solanales</taxon>
        <taxon>Solanaceae</taxon>
        <taxon>Nicotianoideae</taxon>
        <taxon>Nicotianeae</taxon>
        <taxon>Nicotiana</taxon>
    </lineage>
</organism>
<feature type="region of interest" description="Disordered" evidence="1">
    <location>
        <begin position="1"/>
        <end position="30"/>
    </location>
</feature>
<dbReference type="RefSeq" id="XP_016438933.1">
    <property type="nucleotide sequence ID" value="XM_016583447.1"/>
</dbReference>
<evidence type="ECO:0000256" key="1">
    <source>
        <dbReference type="SAM" id="MobiDB-lite"/>
    </source>
</evidence>
<dbReference type="PaxDb" id="4097-A0A1S3XGD3"/>
<proteinExistence type="predicted"/>
<accession>A0A1S3XGD3</accession>
<evidence type="ECO:0000313" key="2">
    <source>
        <dbReference type="RefSeq" id="XP_016438933.1"/>
    </source>
</evidence>
<sequence length="186" mass="20952">MLSGHLQDNQQKESLHQRKEAAGRRDDGIEMSYDANVQDIPKGHKQTDTAVGNNVENTMGNALCVESRVEGNTPLEVPCNIPPIGQEGVSTDYYVSQFELDNKFLASQILETRIVIHNSAKNVESTPLPSHRNWRPSRWYSSPYESNFDSAGTSVKLTPIFEKRHPFEDDSITGPHPTLIIQEYEK</sequence>
<gene>
    <name evidence="2" type="primary">LOC107764862</name>
</gene>
<reference evidence="2" key="1">
    <citation type="submission" date="2025-08" db="UniProtKB">
        <authorList>
            <consortium name="RefSeq"/>
        </authorList>
    </citation>
    <scope>IDENTIFICATION</scope>
</reference>
<protein>
    <submittedName>
        <fullName evidence="2">Uncharacterized protein</fullName>
    </submittedName>
</protein>
<dbReference type="OrthoDB" id="1311851at2759"/>
<name>A0A1S3XGD3_TOBAC</name>
<dbReference type="AlphaFoldDB" id="A0A1S3XGD3"/>